<dbReference type="GO" id="GO:0035556">
    <property type="term" value="P:intracellular signal transduction"/>
    <property type="evidence" value="ECO:0007669"/>
    <property type="project" value="InterPro"/>
</dbReference>
<gene>
    <name evidence="2" type="ORF">EGYM00163_LOCUS26828</name>
</gene>
<evidence type="ECO:0000259" key="1">
    <source>
        <dbReference type="PROSITE" id="PS50125"/>
    </source>
</evidence>
<proteinExistence type="predicted"/>
<dbReference type="AlphaFoldDB" id="A0A7S4FUL5"/>
<organism evidence="2">
    <name type="scientific">Eutreptiella gymnastica</name>
    <dbReference type="NCBI Taxonomy" id="73025"/>
    <lineage>
        <taxon>Eukaryota</taxon>
        <taxon>Discoba</taxon>
        <taxon>Euglenozoa</taxon>
        <taxon>Euglenida</taxon>
        <taxon>Spirocuta</taxon>
        <taxon>Euglenophyceae</taxon>
        <taxon>Eutreptiales</taxon>
        <taxon>Eutreptiaceae</taxon>
        <taxon>Eutreptiella</taxon>
    </lineage>
</organism>
<dbReference type="InterPro" id="IPR050697">
    <property type="entry name" value="Adenylyl/Guanylyl_Cyclase_3/4"/>
</dbReference>
<reference evidence="2" key="1">
    <citation type="submission" date="2021-01" db="EMBL/GenBank/DDBJ databases">
        <authorList>
            <person name="Corre E."/>
            <person name="Pelletier E."/>
            <person name="Niang G."/>
            <person name="Scheremetjew M."/>
            <person name="Finn R."/>
            <person name="Kale V."/>
            <person name="Holt S."/>
            <person name="Cochrane G."/>
            <person name="Meng A."/>
            <person name="Brown T."/>
            <person name="Cohen L."/>
        </authorList>
    </citation>
    <scope>NUCLEOTIDE SEQUENCE</scope>
    <source>
        <strain evidence="2">CCMP1594</strain>
    </source>
</reference>
<dbReference type="GO" id="GO:0009190">
    <property type="term" value="P:cyclic nucleotide biosynthetic process"/>
    <property type="evidence" value="ECO:0007669"/>
    <property type="project" value="InterPro"/>
</dbReference>
<sequence>MAPQSTEDGAVYFRGPAVAIGMSTGPPTMFSFNRRSGRMDYFGPVVNRAARVLGQAASGEICFSRTTYDALPPAVEEWATIESCGLHRLRGIEEDVELFHVLPRQLAPRFAIYRKELDIESEVVDDDSDYGPTSPFSPSASSYSAYAATRPMSLRMRIHKYWSMTSLGTNSNVSNRVGDTGCIAR</sequence>
<dbReference type="PANTHER" id="PTHR43081">
    <property type="entry name" value="ADENYLATE CYCLASE, TERMINAL-DIFFERENTIATION SPECIFIC-RELATED"/>
    <property type="match status" value="1"/>
</dbReference>
<dbReference type="EMBL" id="HBJA01076408">
    <property type="protein sequence ID" value="CAE0815670.1"/>
    <property type="molecule type" value="Transcribed_RNA"/>
</dbReference>
<dbReference type="Pfam" id="PF00211">
    <property type="entry name" value="Guanylate_cyc"/>
    <property type="match status" value="1"/>
</dbReference>
<name>A0A7S4FUL5_9EUGL</name>
<evidence type="ECO:0000313" key="2">
    <source>
        <dbReference type="EMBL" id="CAE0815670.1"/>
    </source>
</evidence>
<feature type="domain" description="Guanylate cyclase" evidence="1">
    <location>
        <begin position="18"/>
        <end position="53"/>
    </location>
</feature>
<dbReference type="PANTHER" id="PTHR43081:SF1">
    <property type="entry name" value="ADENYLATE CYCLASE, TERMINAL-DIFFERENTIATION SPECIFIC"/>
    <property type="match status" value="1"/>
</dbReference>
<dbReference type="PROSITE" id="PS50125">
    <property type="entry name" value="GUANYLATE_CYCLASE_2"/>
    <property type="match status" value="1"/>
</dbReference>
<dbReference type="Gene3D" id="3.30.70.1230">
    <property type="entry name" value="Nucleotide cyclase"/>
    <property type="match status" value="1"/>
</dbReference>
<dbReference type="InterPro" id="IPR029787">
    <property type="entry name" value="Nucleotide_cyclase"/>
</dbReference>
<dbReference type="SUPFAM" id="SSF55073">
    <property type="entry name" value="Nucleotide cyclase"/>
    <property type="match status" value="1"/>
</dbReference>
<protein>
    <recommendedName>
        <fullName evidence="1">Guanylate cyclase domain-containing protein</fullName>
    </recommendedName>
</protein>
<accession>A0A7S4FUL5</accession>
<dbReference type="InterPro" id="IPR001054">
    <property type="entry name" value="A/G_cyclase"/>
</dbReference>